<evidence type="ECO:0000259" key="2">
    <source>
        <dbReference type="Pfam" id="PF14111"/>
    </source>
</evidence>
<dbReference type="PANTHER" id="PTHR31286">
    <property type="entry name" value="GLYCINE-RICH CELL WALL STRUCTURAL PROTEIN 1.8-LIKE"/>
    <property type="match status" value="1"/>
</dbReference>
<evidence type="ECO:0000313" key="3">
    <source>
        <dbReference type="EMBL" id="KAJ6672992.1"/>
    </source>
</evidence>
<feature type="domain" description="DUF4283" evidence="2">
    <location>
        <begin position="50"/>
        <end position="132"/>
    </location>
</feature>
<protein>
    <submittedName>
        <fullName evidence="3">GLYCINE-RICH CELL WALL STRUCTURAL PROTEIN 1.8-LIKE</fullName>
    </submittedName>
</protein>
<dbReference type="InterPro" id="IPR040256">
    <property type="entry name" value="At4g02000-like"/>
</dbReference>
<feature type="compositionally biased region" description="Polar residues" evidence="1">
    <location>
        <begin position="275"/>
        <end position="315"/>
    </location>
</feature>
<dbReference type="Proteomes" id="UP001151529">
    <property type="component" value="Chromosome 12"/>
</dbReference>
<proteinExistence type="predicted"/>
<feature type="compositionally biased region" description="Polar residues" evidence="1">
    <location>
        <begin position="329"/>
        <end position="385"/>
    </location>
</feature>
<sequence>MTTQQKPVTSWAERVRVTNSTTRFSLDQIPRNIEGSKLHIEDDSFMNEVDQWTRCLVGFFPGFRISFSAVNTIASRIWKHSGLEHVMATSNGFFLFRFKKESDLQEILRKGPWMFGGKTIVLQQWHPHFGFDKNKIASLPVWIRLKGLPFPLWTTQGLSQAASMVGKPLACDEHTHNCTRLDYARVCVEVDAALPYVHQFEIECTLSAAPISIEVEFEWKPQRCKKCKVFGHSCSSKPPVKLATPPLVGNDGVSQNPTAVTIPNPTANDKAPITATPQKTQNATSPNPTDTTRQAMSQKNATSPKTATSLKTATSPNHVVIVPPPNPNDASTSQTPTSPCSRNHACTNTQATKKNHNSGQSPQKTQPSNPNSRISPQKTQPPNHATNRRGDSENTPPPTANVDQNTLPLEEVPTCLENKMASLQSESKCTSRASASVPSEQESDTGSNTPSKTPQKGQEPSGNGRDTSPSLSWSTVRKRKGGRKKREV</sequence>
<accession>A0A9Q0SD23</accession>
<dbReference type="InterPro" id="IPR025558">
    <property type="entry name" value="DUF4283"/>
</dbReference>
<comment type="caution">
    <text evidence="3">The sequence shown here is derived from an EMBL/GenBank/DDBJ whole genome shotgun (WGS) entry which is preliminary data.</text>
</comment>
<dbReference type="OrthoDB" id="851886at2759"/>
<name>A0A9Q0SD23_SALVM</name>
<feature type="region of interest" description="Disordered" evidence="1">
    <location>
        <begin position="240"/>
        <end position="488"/>
    </location>
</feature>
<feature type="compositionally biased region" description="Basic residues" evidence="1">
    <location>
        <begin position="476"/>
        <end position="488"/>
    </location>
</feature>
<reference evidence="3" key="1">
    <citation type="submission" date="2022-11" db="EMBL/GenBank/DDBJ databases">
        <authorList>
            <person name="Hyden B.L."/>
            <person name="Feng K."/>
            <person name="Yates T."/>
            <person name="Jawdy S."/>
            <person name="Smart L.B."/>
            <person name="Muchero W."/>
        </authorList>
    </citation>
    <scope>NUCLEOTIDE SEQUENCE</scope>
    <source>
        <tissue evidence="3">Shoot tip</tissue>
    </source>
</reference>
<evidence type="ECO:0000256" key="1">
    <source>
        <dbReference type="SAM" id="MobiDB-lite"/>
    </source>
</evidence>
<reference evidence="3" key="2">
    <citation type="journal article" date="2023" name="Int. J. Mol. Sci.">
        <title>De Novo Assembly and Annotation of 11 Diverse Shrub Willow (Salix) Genomes Reveals Novel Gene Organization in Sex-Linked Regions.</title>
        <authorList>
            <person name="Hyden B."/>
            <person name="Feng K."/>
            <person name="Yates T.B."/>
            <person name="Jawdy S."/>
            <person name="Cereghino C."/>
            <person name="Smart L.B."/>
            <person name="Muchero W."/>
        </authorList>
    </citation>
    <scope>NUCLEOTIDE SEQUENCE [LARGE SCALE GENOMIC DNA]</scope>
    <source>
        <tissue evidence="3">Shoot tip</tissue>
    </source>
</reference>
<dbReference type="Pfam" id="PF14111">
    <property type="entry name" value="DUF4283"/>
    <property type="match status" value="1"/>
</dbReference>
<dbReference type="PANTHER" id="PTHR31286:SF99">
    <property type="entry name" value="DUF4283 DOMAIN-CONTAINING PROTEIN"/>
    <property type="match status" value="1"/>
</dbReference>
<evidence type="ECO:0000313" key="4">
    <source>
        <dbReference type="Proteomes" id="UP001151529"/>
    </source>
</evidence>
<organism evidence="3 4">
    <name type="scientific">Salix viminalis</name>
    <name type="common">Common osier</name>
    <name type="synonym">Basket willow</name>
    <dbReference type="NCBI Taxonomy" id="40686"/>
    <lineage>
        <taxon>Eukaryota</taxon>
        <taxon>Viridiplantae</taxon>
        <taxon>Streptophyta</taxon>
        <taxon>Embryophyta</taxon>
        <taxon>Tracheophyta</taxon>
        <taxon>Spermatophyta</taxon>
        <taxon>Magnoliopsida</taxon>
        <taxon>eudicotyledons</taxon>
        <taxon>Gunneridae</taxon>
        <taxon>Pentapetalae</taxon>
        <taxon>rosids</taxon>
        <taxon>fabids</taxon>
        <taxon>Malpighiales</taxon>
        <taxon>Salicaceae</taxon>
        <taxon>Saliceae</taxon>
        <taxon>Salix</taxon>
    </lineage>
</organism>
<keyword evidence="4" id="KW-1185">Reference proteome</keyword>
<dbReference type="AlphaFoldDB" id="A0A9Q0SD23"/>
<gene>
    <name evidence="3" type="ORF">OIU85_014244</name>
</gene>
<feature type="compositionally biased region" description="Polar residues" evidence="1">
    <location>
        <begin position="421"/>
        <end position="475"/>
    </location>
</feature>
<feature type="compositionally biased region" description="Polar residues" evidence="1">
    <location>
        <begin position="252"/>
        <end position="267"/>
    </location>
</feature>
<dbReference type="EMBL" id="JAPFFL010000018">
    <property type="protein sequence ID" value="KAJ6672992.1"/>
    <property type="molecule type" value="Genomic_DNA"/>
</dbReference>